<dbReference type="PANTHER" id="PTHR45453">
    <property type="entry name" value="PHOSPHATE REGULON SENSOR PROTEIN PHOR"/>
    <property type="match status" value="1"/>
</dbReference>
<dbReference type="PROSITE" id="PS50885">
    <property type="entry name" value="HAMP"/>
    <property type="match status" value="1"/>
</dbReference>
<evidence type="ECO:0000259" key="15">
    <source>
        <dbReference type="PROSITE" id="PS50885"/>
    </source>
</evidence>
<dbReference type="CDD" id="cd00082">
    <property type="entry name" value="HisKA"/>
    <property type="match status" value="1"/>
</dbReference>
<evidence type="ECO:0000256" key="10">
    <source>
        <dbReference type="ARBA" id="ARBA00023012"/>
    </source>
</evidence>
<comment type="catalytic activity">
    <reaction evidence="1">
        <text>ATP + protein L-histidine = ADP + protein N-phospho-L-histidine.</text>
        <dbReference type="EC" id="2.7.13.3"/>
    </reaction>
</comment>
<dbReference type="EMBL" id="JAVAMP010000023">
    <property type="protein sequence ID" value="MDP5277058.1"/>
    <property type="molecule type" value="Genomic_DNA"/>
</dbReference>
<feature type="transmembrane region" description="Helical" evidence="13">
    <location>
        <begin position="162"/>
        <end position="184"/>
    </location>
</feature>
<evidence type="ECO:0000256" key="1">
    <source>
        <dbReference type="ARBA" id="ARBA00000085"/>
    </source>
</evidence>
<evidence type="ECO:0000256" key="2">
    <source>
        <dbReference type="ARBA" id="ARBA00004651"/>
    </source>
</evidence>
<organism evidence="16 17">
    <name type="scientific">Chengkuizengella axinellae</name>
    <dbReference type="NCBI Taxonomy" id="3064388"/>
    <lineage>
        <taxon>Bacteria</taxon>
        <taxon>Bacillati</taxon>
        <taxon>Bacillota</taxon>
        <taxon>Bacilli</taxon>
        <taxon>Bacillales</taxon>
        <taxon>Paenibacillaceae</taxon>
        <taxon>Chengkuizengella</taxon>
    </lineage>
</organism>
<dbReference type="InterPro" id="IPR036097">
    <property type="entry name" value="HisK_dim/P_sf"/>
</dbReference>
<dbReference type="Proteomes" id="UP001231941">
    <property type="component" value="Unassembled WGS sequence"/>
</dbReference>
<keyword evidence="13" id="KW-1133">Transmembrane helix</keyword>
<dbReference type="Gene3D" id="3.30.565.10">
    <property type="entry name" value="Histidine kinase-like ATPase, C-terminal domain"/>
    <property type="match status" value="1"/>
</dbReference>
<evidence type="ECO:0000256" key="3">
    <source>
        <dbReference type="ARBA" id="ARBA00012438"/>
    </source>
</evidence>
<gene>
    <name evidence="16" type="ORF">Q5Y73_23450</name>
</gene>
<evidence type="ECO:0000256" key="7">
    <source>
        <dbReference type="ARBA" id="ARBA00022741"/>
    </source>
</evidence>
<evidence type="ECO:0000256" key="5">
    <source>
        <dbReference type="ARBA" id="ARBA00022553"/>
    </source>
</evidence>
<dbReference type="InterPro" id="IPR004358">
    <property type="entry name" value="Sig_transdc_His_kin-like_C"/>
</dbReference>
<dbReference type="Pfam" id="PF00672">
    <property type="entry name" value="HAMP"/>
    <property type="match status" value="1"/>
</dbReference>
<keyword evidence="17" id="KW-1185">Reference proteome</keyword>
<evidence type="ECO:0000256" key="12">
    <source>
        <dbReference type="SAM" id="Coils"/>
    </source>
</evidence>
<proteinExistence type="predicted"/>
<keyword evidence="7" id="KW-0547">Nucleotide-binding</keyword>
<dbReference type="InterPro" id="IPR036890">
    <property type="entry name" value="HATPase_C_sf"/>
</dbReference>
<dbReference type="EC" id="2.7.13.3" evidence="3"/>
<dbReference type="PROSITE" id="PS50109">
    <property type="entry name" value="HIS_KIN"/>
    <property type="match status" value="1"/>
</dbReference>
<keyword evidence="9 16" id="KW-0067">ATP-binding</keyword>
<evidence type="ECO:0000313" key="17">
    <source>
        <dbReference type="Proteomes" id="UP001231941"/>
    </source>
</evidence>
<feature type="coiled-coil region" evidence="12">
    <location>
        <begin position="215"/>
        <end position="242"/>
    </location>
</feature>
<evidence type="ECO:0000313" key="16">
    <source>
        <dbReference type="EMBL" id="MDP5277058.1"/>
    </source>
</evidence>
<dbReference type="PANTHER" id="PTHR45453:SF1">
    <property type="entry name" value="PHOSPHATE REGULON SENSOR PROTEIN PHOR"/>
    <property type="match status" value="1"/>
</dbReference>
<dbReference type="CDD" id="cd06225">
    <property type="entry name" value="HAMP"/>
    <property type="match status" value="1"/>
</dbReference>
<feature type="domain" description="HAMP" evidence="15">
    <location>
        <begin position="182"/>
        <end position="234"/>
    </location>
</feature>
<name>A0ABT9J607_9BACL</name>
<dbReference type="SUPFAM" id="SSF55874">
    <property type="entry name" value="ATPase domain of HSP90 chaperone/DNA topoisomerase II/histidine kinase"/>
    <property type="match status" value="1"/>
</dbReference>
<accession>A0ABT9J607</accession>
<evidence type="ECO:0000256" key="4">
    <source>
        <dbReference type="ARBA" id="ARBA00022475"/>
    </source>
</evidence>
<dbReference type="CDD" id="cd00075">
    <property type="entry name" value="HATPase"/>
    <property type="match status" value="1"/>
</dbReference>
<evidence type="ECO:0000256" key="11">
    <source>
        <dbReference type="ARBA" id="ARBA00023136"/>
    </source>
</evidence>
<keyword evidence="10" id="KW-0902">Two-component regulatory system</keyword>
<sequence>MKKLSYKLGVLFFIFILLIESMLFLFLYFSMISERVQSERNNLIARGMSHRDVLEKNFDSLTIKHVALMESEAETMVVITDDQFVLLEASDDVTEEIEHFISKSKILDLTLQGELIESRWRTEPYLTTISPIIIDNRLNGYVFMFLKTQPIRDMIQNLTMQFFIVGAIAVVISIVTTIFLSKFITGPLIQMKIATEKLSKGKSDVILDTFREDELGDLSRSIQKLSNDLKRLKKERSEFLSSISHELRTPLTYIKGYADVLKRPSLALKEKEDYISIIQEETENVTNLVNDLFDLAKMDRNEFLIKKEVVECCEYFQEIITIFKPAYEEKNVMLNFSCVPKIFVNIDRTRFGQVVHNFLDNALKYSPSNSNVQLKVQMENQQVRIRISDEGEGIPKTDLPRIWDRLYRVDKSRSRTTGGSGLGLTIAKEIIERHGGSVHVESTISKCTIFSIYIPLERL</sequence>
<dbReference type="SUPFAM" id="SSF47384">
    <property type="entry name" value="Homodimeric domain of signal transducing histidine kinase"/>
    <property type="match status" value="1"/>
</dbReference>
<keyword evidence="8" id="KW-0418">Kinase</keyword>
<feature type="transmembrane region" description="Helical" evidence="13">
    <location>
        <begin position="6"/>
        <end position="29"/>
    </location>
</feature>
<dbReference type="SMART" id="SM00304">
    <property type="entry name" value="HAMP"/>
    <property type="match status" value="1"/>
</dbReference>
<dbReference type="Pfam" id="PF00512">
    <property type="entry name" value="HisKA"/>
    <property type="match status" value="1"/>
</dbReference>
<dbReference type="InterPro" id="IPR005467">
    <property type="entry name" value="His_kinase_dom"/>
</dbReference>
<keyword evidence="4" id="KW-1003">Cell membrane</keyword>
<dbReference type="InterPro" id="IPR003661">
    <property type="entry name" value="HisK_dim/P_dom"/>
</dbReference>
<evidence type="ECO:0000259" key="14">
    <source>
        <dbReference type="PROSITE" id="PS50109"/>
    </source>
</evidence>
<protein>
    <recommendedName>
        <fullName evidence="3">histidine kinase</fullName>
        <ecNumber evidence="3">2.7.13.3</ecNumber>
    </recommendedName>
</protein>
<comment type="subcellular location">
    <subcellularLocation>
        <location evidence="2">Cell membrane</location>
        <topology evidence="2">Multi-pass membrane protein</topology>
    </subcellularLocation>
</comment>
<dbReference type="GO" id="GO:0005524">
    <property type="term" value="F:ATP binding"/>
    <property type="evidence" value="ECO:0007669"/>
    <property type="project" value="UniProtKB-KW"/>
</dbReference>
<evidence type="ECO:0000256" key="6">
    <source>
        <dbReference type="ARBA" id="ARBA00022679"/>
    </source>
</evidence>
<keyword evidence="11 13" id="KW-0472">Membrane</keyword>
<keyword evidence="12" id="KW-0175">Coiled coil</keyword>
<keyword evidence="13" id="KW-0812">Transmembrane</keyword>
<feature type="domain" description="Histidine kinase" evidence="14">
    <location>
        <begin position="242"/>
        <end position="458"/>
    </location>
</feature>
<evidence type="ECO:0000256" key="8">
    <source>
        <dbReference type="ARBA" id="ARBA00022777"/>
    </source>
</evidence>
<dbReference type="InterPro" id="IPR003660">
    <property type="entry name" value="HAMP_dom"/>
</dbReference>
<dbReference type="SMART" id="SM00387">
    <property type="entry name" value="HATPase_c"/>
    <property type="match status" value="1"/>
</dbReference>
<dbReference type="PRINTS" id="PR00344">
    <property type="entry name" value="BCTRLSENSOR"/>
</dbReference>
<keyword evidence="5" id="KW-0597">Phosphoprotein</keyword>
<reference evidence="16 17" key="1">
    <citation type="submission" date="2023-08" db="EMBL/GenBank/DDBJ databases">
        <authorList>
            <person name="Park J.-S."/>
        </authorList>
    </citation>
    <scope>NUCLEOTIDE SEQUENCE [LARGE SCALE GENOMIC DNA]</scope>
    <source>
        <strain evidence="16 17">2205SS18-9</strain>
    </source>
</reference>
<dbReference type="InterPro" id="IPR050351">
    <property type="entry name" value="BphY/WalK/GraS-like"/>
</dbReference>
<dbReference type="Pfam" id="PF02518">
    <property type="entry name" value="HATPase_c"/>
    <property type="match status" value="1"/>
</dbReference>
<dbReference type="Gene3D" id="1.10.287.130">
    <property type="match status" value="1"/>
</dbReference>
<dbReference type="Gene3D" id="6.10.340.10">
    <property type="match status" value="1"/>
</dbReference>
<keyword evidence="6" id="KW-0808">Transferase</keyword>
<comment type="caution">
    <text evidence="16">The sequence shown here is derived from an EMBL/GenBank/DDBJ whole genome shotgun (WGS) entry which is preliminary data.</text>
</comment>
<dbReference type="SMART" id="SM00388">
    <property type="entry name" value="HisKA"/>
    <property type="match status" value="1"/>
</dbReference>
<dbReference type="InterPro" id="IPR003594">
    <property type="entry name" value="HATPase_dom"/>
</dbReference>
<dbReference type="SUPFAM" id="SSF158472">
    <property type="entry name" value="HAMP domain-like"/>
    <property type="match status" value="1"/>
</dbReference>
<evidence type="ECO:0000256" key="13">
    <source>
        <dbReference type="SAM" id="Phobius"/>
    </source>
</evidence>
<evidence type="ECO:0000256" key="9">
    <source>
        <dbReference type="ARBA" id="ARBA00022840"/>
    </source>
</evidence>